<feature type="domain" description="GH16" evidence="2">
    <location>
        <begin position="24"/>
        <end position="279"/>
    </location>
</feature>
<dbReference type="PROSITE" id="PS51762">
    <property type="entry name" value="GH16_2"/>
    <property type="match status" value="1"/>
</dbReference>
<evidence type="ECO:0000313" key="4">
    <source>
        <dbReference type="Proteomes" id="UP000466307"/>
    </source>
</evidence>
<dbReference type="GO" id="GO:0005975">
    <property type="term" value="P:carbohydrate metabolic process"/>
    <property type="evidence" value="ECO:0007669"/>
    <property type="project" value="InterPro"/>
</dbReference>
<dbReference type="InterPro" id="IPR000757">
    <property type="entry name" value="Beta-glucanase-like"/>
</dbReference>
<keyword evidence="4" id="KW-1185">Reference proteome</keyword>
<dbReference type="CDD" id="cd00413">
    <property type="entry name" value="Glyco_hydrolase_16"/>
    <property type="match status" value="1"/>
</dbReference>
<keyword evidence="1" id="KW-0732">Signal</keyword>
<dbReference type="Gene3D" id="2.60.120.200">
    <property type="match status" value="1"/>
</dbReference>
<name>A0A7K3LSJ8_9ACTN</name>
<dbReference type="PANTHER" id="PTHR10963:SF60">
    <property type="entry name" value="GRAM-NEGATIVE BACTERIA-BINDING PROTEIN 1-RELATED"/>
    <property type="match status" value="1"/>
</dbReference>
<evidence type="ECO:0000256" key="1">
    <source>
        <dbReference type="SAM" id="SignalP"/>
    </source>
</evidence>
<dbReference type="PROSITE" id="PS51257">
    <property type="entry name" value="PROKAR_LIPOPROTEIN"/>
    <property type="match status" value="1"/>
</dbReference>
<keyword evidence="3" id="KW-0378">Hydrolase</keyword>
<dbReference type="InterPro" id="IPR050546">
    <property type="entry name" value="Glycosyl_Hydrlase_16"/>
</dbReference>
<dbReference type="SUPFAM" id="SSF49899">
    <property type="entry name" value="Concanavalin A-like lectins/glucanases"/>
    <property type="match status" value="1"/>
</dbReference>
<protein>
    <submittedName>
        <fullName evidence="3">Glycoside hydrolase family 16 protein</fullName>
    </submittedName>
</protein>
<feature type="chain" id="PRO_5029556613" evidence="1">
    <location>
        <begin position="28"/>
        <end position="299"/>
    </location>
</feature>
<reference evidence="3 4" key="1">
    <citation type="submission" date="2020-01" db="EMBL/GenBank/DDBJ databases">
        <title>Investigation of new actinobacteria for the biodesulphurisation of diesel fuel.</title>
        <authorList>
            <person name="Athi Narayanan S.M."/>
        </authorList>
    </citation>
    <scope>NUCLEOTIDE SEQUENCE [LARGE SCALE GENOMIC DNA]</scope>
    <source>
        <strain evidence="3 4">213E</strain>
    </source>
</reference>
<dbReference type="RefSeq" id="WP_083534276.1">
    <property type="nucleotide sequence ID" value="NZ_JAADZU010000040.1"/>
</dbReference>
<sequence>MTLRRRLLGVALGAVVALLLGGCAIFADDPEPTNRCVRTGTVEGSGQAPTDVDPTLWKSTFVDTFDRCDLGSRWSTYSGRPGGNPVGHWDKTMVSVGDGVLTLSGKRTSAGWVTGGVSNFPVTQQYGRWEIRMRAERSADLSYHMLLWPQNEQWPPEIDFAESVASERDAMSAFVHWKADGSNEKAHADLTGDFAEWHTVGAEWLPGLIRYLHNGKVWAEVRTADMVPSTPMWLGLQVEAGACERRADWGLNPCNDHEPRPERAEVEIDWVAVYEPVDDEKAFLTAGYGKPTPGAVQIK</sequence>
<dbReference type="EMBL" id="JAADZU010000040">
    <property type="protein sequence ID" value="NDK90517.1"/>
    <property type="molecule type" value="Genomic_DNA"/>
</dbReference>
<dbReference type="Proteomes" id="UP000466307">
    <property type="component" value="Unassembled WGS sequence"/>
</dbReference>
<comment type="caution">
    <text evidence="3">The sequence shown here is derived from an EMBL/GenBank/DDBJ whole genome shotgun (WGS) entry which is preliminary data.</text>
</comment>
<evidence type="ECO:0000313" key="3">
    <source>
        <dbReference type="EMBL" id="NDK90517.1"/>
    </source>
</evidence>
<dbReference type="InterPro" id="IPR013320">
    <property type="entry name" value="ConA-like_dom_sf"/>
</dbReference>
<dbReference type="AlphaFoldDB" id="A0A7K3LSJ8"/>
<accession>A0A7K3LSJ8</accession>
<proteinExistence type="predicted"/>
<feature type="signal peptide" evidence="1">
    <location>
        <begin position="1"/>
        <end position="27"/>
    </location>
</feature>
<dbReference type="Pfam" id="PF00722">
    <property type="entry name" value="Glyco_hydro_16"/>
    <property type="match status" value="1"/>
</dbReference>
<gene>
    <name evidence="3" type="ORF">GYA93_13145</name>
</gene>
<organism evidence="3 4">
    <name type="scientific">Gordonia desulfuricans</name>
    <dbReference type="NCBI Taxonomy" id="89051"/>
    <lineage>
        <taxon>Bacteria</taxon>
        <taxon>Bacillati</taxon>
        <taxon>Actinomycetota</taxon>
        <taxon>Actinomycetes</taxon>
        <taxon>Mycobacteriales</taxon>
        <taxon>Gordoniaceae</taxon>
        <taxon>Gordonia</taxon>
    </lineage>
</organism>
<dbReference type="PANTHER" id="PTHR10963">
    <property type="entry name" value="GLYCOSYL HYDROLASE-RELATED"/>
    <property type="match status" value="1"/>
</dbReference>
<dbReference type="GO" id="GO:0004553">
    <property type="term" value="F:hydrolase activity, hydrolyzing O-glycosyl compounds"/>
    <property type="evidence" value="ECO:0007669"/>
    <property type="project" value="InterPro"/>
</dbReference>
<evidence type="ECO:0000259" key="2">
    <source>
        <dbReference type="PROSITE" id="PS51762"/>
    </source>
</evidence>